<organism evidence="7 8">
    <name type="scientific">Metabacillus niabensis</name>
    <dbReference type="NCBI Taxonomy" id="324854"/>
    <lineage>
        <taxon>Bacteria</taxon>
        <taxon>Bacillati</taxon>
        <taxon>Bacillota</taxon>
        <taxon>Bacilli</taxon>
        <taxon>Bacillales</taxon>
        <taxon>Bacillaceae</taxon>
        <taxon>Metabacillus</taxon>
    </lineage>
</organism>
<evidence type="ECO:0000256" key="2">
    <source>
        <dbReference type="ARBA" id="ARBA00023015"/>
    </source>
</evidence>
<dbReference type="InterPro" id="IPR007627">
    <property type="entry name" value="RNA_pol_sigma70_r2"/>
</dbReference>
<dbReference type="EMBL" id="JAUSTZ010000003">
    <property type="protein sequence ID" value="MDQ0225664.1"/>
    <property type="molecule type" value="Genomic_DNA"/>
</dbReference>
<feature type="domain" description="RNA polymerase sigma-70 region 2" evidence="5">
    <location>
        <begin position="18"/>
        <end position="80"/>
    </location>
</feature>
<dbReference type="PANTHER" id="PTHR43133:SF60">
    <property type="entry name" value="RNA POLYMERASE SIGMA FACTOR SIGV"/>
    <property type="match status" value="1"/>
</dbReference>
<name>A0ABT9Z116_9BACI</name>
<dbReference type="InterPro" id="IPR036388">
    <property type="entry name" value="WH-like_DNA-bd_sf"/>
</dbReference>
<keyword evidence="2" id="KW-0805">Transcription regulation</keyword>
<dbReference type="NCBIfam" id="TIGR02937">
    <property type="entry name" value="sigma70-ECF"/>
    <property type="match status" value="1"/>
</dbReference>
<comment type="caution">
    <text evidence="7">The sequence shown here is derived from an EMBL/GenBank/DDBJ whole genome shotgun (WGS) entry which is preliminary data.</text>
</comment>
<dbReference type="SUPFAM" id="SSF88946">
    <property type="entry name" value="Sigma2 domain of RNA polymerase sigma factors"/>
    <property type="match status" value="1"/>
</dbReference>
<feature type="domain" description="RNA polymerase sigma factor 70 region 4 type 2" evidence="6">
    <location>
        <begin position="115"/>
        <end position="164"/>
    </location>
</feature>
<dbReference type="Gene3D" id="1.10.10.10">
    <property type="entry name" value="Winged helix-like DNA-binding domain superfamily/Winged helix DNA-binding domain"/>
    <property type="match status" value="1"/>
</dbReference>
<dbReference type="Pfam" id="PF08281">
    <property type="entry name" value="Sigma70_r4_2"/>
    <property type="match status" value="1"/>
</dbReference>
<evidence type="ECO:0000313" key="8">
    <source>
        <dbReference type="Proteomes" id="UP001232245"/>
    </source>
</evidence>
<evidence type="ECO:0000313" key="7">
    <source>
        <dbReference type="EMBL" id="MDQ0225664.1"/>
    </source>
</evidence>
<dbReference type="SUPFAM" id="SSF88659">
    <property type="entry name" value="Sigma3 and sigma4 domains of RNA polymerase sigma factors"/>
    <property type="match status" value="1"/>
</dbReference>
<evidence type="ECO:0000259" key="6">
    <source>
        <dbReference type="Pfam" id="PF08281"/>
    </source>
</evidence>
<sequence length="188" mass="22014">MNSKKDFVDEQFLREIMELHGTALLKLVYSYVKNWSSAEDIVQETFITFSQKYDQFEGKSTLKTWLFQIGVNKSKDFLRSPKNKLYQFTLGKISAFSKEKGAEERVIEKDDSYLIANCLFKLPLNYREVLNLFYYEELSIKEIAEVLSISESNVKIRLSRGREKFRHVYIKEVMEHGGKVDQIKGLIG</sequence>
<dbReference type="PANTHER" id="PTHR43133">
    <property type="entry name" value="RNA POLYMERASE ECF-TYPE SIGMA FACTO"/>
    <property type="match status" value="1"/>
</dbReference>
<dbReference type="InterPro" id="IPR014284">
    <property type="entry name" value="RNA_pol_sigma-70_dom"/>
</dbReference>
<evidence type="ECO:0000256" key="4">
    <source>
        <dbReference type="ARBA" id="ARBA00023163"/>
    </source>
</evidence>
<dbReference type="InterPro" id="IPR013325">
    <property type="entry name" value="RNA_pol_sigma_r2"/>
</dbReference>
<dbReference type="CDD" id="cd06171">
    <property type="entry name" value="Sigma70_r4"/>
    <property type="match status" value="1"/>
</dbReference>
<evidence type="ECO:0000256" key="1">
    <source>
        <dbReference type="ARBA" id="ARBA00010641"/>
    </source>
</evidence>
<keyword evidence="4" id="KW-0804">Transcription</keyword>
<proteinExistence type="inferred from homology"/>
<dbReference type="RefSeq" id="WP_174879311.1">
    <property type="nucleotide sequence ID" value="NZ_CADEPK010000012.1"/>
</dbReference>
<comment type="similarity">
    <text evidence="1">Belongs to the sigma-70 factor family. ECF subfamily.</text>
</comment>
<dbReference type="Gene3D" id="1.10.1740.10">
    <property type="match status" value="1"/>
</dbReference>
<dbReference type="InterPro" id="IPR039425">
    <property type="entry name" value="RNA_pol_sigma-70-like"/>
</dbReference>
<keyword evidence="3" id="KW-0731">Sigma factor</keyword>
<gene>
    <name evidence="7" type="ORF">J2S02_002008</name>
</gene>
<dbReference type="Pfam" id="PF04542">
    <property type="entry name" value="Sigma70_r2"/>
    <property type="match status" value="1"/>
</dbReference>
<dbReference type="InterPro" id="IPR013249">
    <property type="entry name" value="RNA_pol_sigma70_r4_t2"/>
</dbReference>
<evidence type="ECO:0000256" key="3">
    <source>
        <dbReference type="ARBA" id="ARBA00023082"/>
    </source>
</evidence>
<accession>A0ABT9Z116</accession>
<reference evidence="7 8" key="1">
    <citation type="submission" date="2023-07" db="EMBL/GenBank/DDBJ databases">
        <title>Genomic Encyclopedia of Type Strains, Phase IV (KMG-IV): sequencing the most valuable type-strain genomes for metagenomic binning, comparative biology and taxonomic classification.</title>
        <authorList>
            <person name="Goeker M."/>
        </authorList>
    </citation>
    <scope>NUCLEOTIDE SEQUENCE [LARGE SCALE GENOMIC DNA]</scope>
    <source>
        <strain evidence="7 8">DSM 17723</strain>
    </source>
</reference>
<evidence type="ECO:0000259" key="5">
    <source>
        <dbReference type="Pfam" id="PF04542"/>
    </source>
</evidence>
<protein>
    <submittedName>
        <fullName evidence="7">RNA polymerase sigma-70 factor (ECF subfamily)</fullName>
    </submittedName>
</protein>
<dbReference type="Proteomes" id="UP001232245">
    <property type="component" value="Unassembled WGS sequence"/>
</dbReference>
<keyword evidence="8" id="KW-1185">Reference proteome</keyword>
<dbReference type="InterPro" id="IPR013324">
    <property type="entry name" value="RNA_pol_sigma_r3/r4-like"/>
</dbReference>